<proteinExistence type="predicted"/>
<protein>
    <submittedName>
        <fullName evidence="2">Uncharacterized protein</fullName>
    </submittedName>
</protein>
<feature type="region of interest" description="Disordered" evidence="1">
    <location>
        <begin position="34"/>
        <end position="53"/>
    </location>
</feature>
<evidence type="ECO:0000313" key="2">
    <source>
        <dbReference type="EMBL" id="CUG87828.1"/>
    </source>
</evidence>
<reference evidence="3" key="1">
    <citation type="submission" date="2015-09" db="EMBL/GenBank/DDBJ databases">
        <authorList>
            <consortium name="Pathogen Informatics"/>
        </authorList>
    </citation>
    <scope>NUCLEOTIDE SEQUENCE [LARGE SCALE GENOMIC DNA]</scope>
    <source>
        <strain evidence="3">Lake Konstanz</strain>
    </source>
</reference>
<dbReference type="AlphaFoldDB" id="A0A0S4JCT2"/>
<sequence length="127" mass="14654">MKLVRRARKSLVERRMKVCLSELTSNLSKVEMKVHRHLKQKREDRRTSRGQALEPIPQDIIDGWMNEELYEIECRLHREAGIPPPPKLRGMKGAAKKSVGMVLFSDILQAVRHKFAKVGPTTERVSN</sequence>
<gene>
    <name evidence="2" type="ORF">BSAL_12215</name>
</gene>
<organism evidence="2 3">
    <name type="scientific">Bodo saltans</name>
    <name type="common">Flagellated protozoan</name>
    <dbReference type="NCBI Taxonomy" id="75058"/>
    <lineage>
        <taxon>Eukaryota</taxon>
        <taxon>Discoba</taxon>
        <taxon>Euglenozoa</taxon>
        <taxon>Kinetoplastea</taxon>
        <taxon>Metakinetoplastina</taxon>
        <taxon>Eubodonida</taxon>
        <taxon>Bodonidae</taxon>
        <taxon>Bodo</taxon>
    </lineage>
</organism>
<evidence type="ECO:0000313" key="3">
    <source>
        <dbReference type="Proteomes" id="UP000051952"/>
    </source>
</evidence>
<dbReference type="OMA" id="LPYQGYK"/>
<accession>A0A0S4JCT2</accession>
<dbReference type="Proteomes" id="UP000051952">
    <property type="component" value="Unassembled WGS sequence"/>
</dbReference>
<evidence type="ECO:0000256" key="1">
    <source>
        <dbReference type="SAM" id="MobiDB-lite"/>
    </source>
</evidence>
<keyword evidence="3" id="KW-1185">Reference proteome</keyword>
<dbReference type="OrthoDB" id="275832at2759"/>
<dbReference type="VEuPathDB" id="TriTrypDB:BSAL_12215"/>
<dbReference type="EMBL" id="CYKH01001593">
    <property type="protein sequence ID" value="CUG87828.1"/>
    <property type="molecule type" value="Genomic_DNA"/>
</dbReference>
<name>A0A0S4JCT2_BODSA</name>